<evidence type="ECO:0000256" key="1">
    <source>
        <dbReference type="SAM" id="Phobius"/>
    </source>
</evidence>
<dbReference type="KEGG" id="mbah:HYN46_15940"/>
<evidence type="ECO:0000313" key="3">
    <source>
        <dbReference type="Proteomes" id="UP000253940"/>
    </source>
</evidence>
<gene>
    <name evidence="2" type="ORF">HYN46_15940</name>
</gene>
<proteinExistence type="predicted"/>
<dbReference type="Proteomes" id="UP000253940">
    <property type="component" value="Chromosome"/>
</dbReference>
<evidence type="ECO:0000313" key="2">
    <source>
        <dbReference type="EMBL" id="AXI04200.1"/>
    </source>
</evidence>
<keyword evidence="1" id="KW-1133">Transmembrane helix</keyword>
<name>A0A345PA91_9GAMM</name>
<organism evidence="2 3">
    <name type="scientific">Aquirhabdus parva</name>
    <dbReference type="NCBI Taxonomy" id="2283318"/>
    <lineage>
        <taxon>Bacteria</taxon>
        <taxon>Pseudomonadati</taxon>
        <taxon>Pseudomonadota</taxon>
        <taxon>Gammaproteobacteria</taxon>
        <taxon>Moraxellales</taxon>
        <taxon>Moraxellaceae</taxon>
        <taxon>Aquirhabdus</taxon>
    </lineage>
</organism>
<feature type="transmembrane region" description="Helical" evidence="1">
    <location>
        <begin position="29"/>
        <end position="49"/>
    </location>
</feature>
<feature type="transmembrane region" description="Helical" evidence="1">
    <location>
        <begin position="97"/>
        <end position="115"/>
    </location>
</feature>
<reference evidence="2 3" key="1">
    <citation type="submission" date="2018-07" db="EMBL/GenBank/DDBJ databases">
        <title>Genome sequencing of Moraxellaceae gen. HYN0046.</title>
        <authorList>
            <person name="Kim M."/>
            <person name="Yi H."/>
        </authorList>
    </citation>
    <scope>NUCLEOTIDE SEQUENCE [LARGE SCALE GENOMIC DNA]</scope>
    <source>
        <strain evidence="2 3">HYN0046</strain>
    </source>
</reference>
<dbReference type="AlphaFoldDB" id="A0A345PA91"/>
<accession>A0A345PA91</accession>
<keyword evidence="1" id="KW-0472">Membrane</keyword>
<keyword evidence="1" id="KW-0812">Transmembrane</keyword>
<keyword evidence="3" id="KW-1185">Reference proteome</keyword>
<protein>
    <submittedName>
        <fullName evidence="2">Uncharacterized protein</fullName>
    </submittedName>
</protein>
<dbReference type="EMBL" id="CP031222">
    <property type="protein sequence ID" value="AXI04200.1"/>
    <property type="molecule type" value="Genomic_DNA"/>
</dbReference>
<feature type="transmembrane region" description="Helical" evidence="1">
    <location>
        <begin position="150"/>
        <end position="169"/>
    </location>
</feature>
<sequence>MASFVLLAGLVAFIVSSLLLKVGTESMALRYAAGLFFGYLTLCLSLWLWTGSHPKHIASDLDANEMSKNSQSAHSSSKVDYVDAANVLPTSIMDLEFLLLFVLLGGTFWLIYAAPTLMAELTLDSVISVQIYQRLRRADVQPYLYTFWQLTRWSLFFTGLVVVGGAWLLQHWVPNALTLGDVLRQSF</sequence>